<accession>A0A2S6MWY5</accession>
<organism evidence="1 2">
    <name type="scientific">Rhodopila globiformis</name>
    <name type="common">Rhodopseudomonas globiformis</name>
    <dbReference type="NCBI Taxonomy" id="1071"/>
    <lineage>
        <taxon>Bacteria</taxon>
        <taxon>Pseudomonadati</taxon>
        <taxon>Pseudomonadota</taxon>
        <taxon>Alphaproteobacteria</taxon>
        <taxon>Acetobacterales</taxon>
        <taxon>Acetobacteraceae</taxon>
        <taxon>Rhodopila</taxon>
    </lineage>
</organism>
<dbReference type="AlphaFoldDB" id="A0A2S6MWY5"/>
<keyword evidence="2" id="KW-1185">Reference proteome</keyword>
<evidence type="ECO:0000313" key="2">
    <source>
        <dbReference type="Proteomes" id="UP000239724"/>
    </source>
</evidence>
<reference evidence="1 2" key="1">
    <citation type="journal article" date="2018" name="Arch. Microbiol.">
        <title>New insights into the metabolic potential of the phototrophic purple bacterium Rhodopila globiformis DSM 161(T) from its draft genome sequence and evidence for a vanadium-dependent nitrogenase.</title>
        <authorList>
            <person name="Imhoff J.F."/>
            <person name="Rahn T."/>
            <person name="Kunzel S."/>
            <person name="Neulinger S.C."/>
        </authorList>
    </citation>
    <scope>NUCLEOTIDE SEQUENCE [LARGE SCALE GENOMIC DNA]</scope>
    <source>
        <strain evidence="1 2">DSM 161</strain>
    </source>
</reference>
<evidence type="ECO:0000313" key="1">
    <source>
        <dbReference type="EMBL" id="PPQ26875.1"/>
    </source>
</evidence>
<dbReference type="Proteomes" id="UP000239724">
    <property type="component" value="Unassembled WGS sequence"/>
</dbReference>
<gene>
    <name evidence="1" type="ORF">CCS01_28770</name>
</gene>
<dbReference type="EMBL" id="NHRY01000264">
    <property type="protein sequence ID" value="PPQ26875.1"/>
    <property type="molecule type" value="Genomic_DNA"/>
</dbReference>
<dbReference type="OrthoDB" id="9984975at2"/>
<name>A0A2S6MWY5_RHOGL</name>
<protein>
    <submittedName>
        <fullName evidence="1">Uncharacterized protein</fullName>
    </submittedName>
</protein>
<sequence>MMSLHDALEAWQAGEITAAHAMRLTGAANVLKLLAFAHKSRVEIRPGLLPREEEQARRATELIVRLLQQTGGTYGRASTQVSSAK</sequence>
<proteinExistence type="predicted"/>
<dbReference type="RefSeq" id="WP_104522271.1">
    <property type="nucleotide sequence ID" value="NZ_NHRY01000264.1"/>
</dbReference>
<comment type="caution">
    <text evidence="1">The sequence shown here is derived from an EMBL/GenBank/DDBJ whole genome shotgun (WGS) entry which is preliminary data.</text>
</comment>